<evidence type="ECO:0000313" key="2">
    <source>
        <dbReference type="EMBL" id="TWT97345.1"/>
    </source>
</evidence>
<dbReference type="OrthoDB" id="225552at2"/>
<feature type="transmembrane region" description="Helical" evidence="1">
    <location>
        <begin position="227"/>
        <end position="247"/>
    </location>
</feature>
<keyword evidence="3" id="KW-1185">Reference proteome</keyword>
<feature type="transmembrane region" description="Helical" evidence="1">
    <location>
        <begin position="92"/>
        <end position="114"/>
    </location>
</feature>
<proteinExistence type="predicted"/>
<dbReference type="Proteomes" id="UP000316213">
    <property type="component" value="Unassembled WGS sequence"/>
</dbReference>
<sequence length="590" mass="65076">MNINHPDLLIPEDQLRTAVRCLNIDQDAFDQGVHDRVHRARTSRSKKDVNEPSYQPHAFLRIAASVLPVNLLGGSSTAAQSLLALKGGIAKLIAILAFPAVSILMIAVTIIGLIRIRNVQRTIDVADADAAKIHEEVKNWWSRYGWAAAIIFVLTLASPFFGWTTPLLFAFIGSAIATTSLVVTLGRAGLVDRGTIGASCIMTLVMLAQISQSFAGLHGFSLLDPRLIAATCFLGAGVLAIFVYPVSRHGEGLKSLKSVGFVFLVTVCGLFVLFGTETLWRPVTTATMVKYVETFEPDLPGQWKYWGIVARWLQENNVEYDPVNVRPRMLTNIQATRYPGYLTSIATETGLIPITELVSNEELRRFKARLLDEGPDASILSLDQHEPMIVGLARTGQLTSFESDHVAARLMATWNSLDDQNASYHVLEYASIITTLLTQLDRDPSRAERAADARRWLAEHQVKSKRPFHPSGGFESFNAANFSDPHSTEAAVRLIQAYGATDVVDVMALRSYLRPRSHFGILKHSETMRAATLDRLNHVPGAIKPSFKDYLYRDQALWFAILLVGLFFGATLGSPVLVKPNREYPVSPAT</sequence>
<protein>
    <submittedName>
        <fullName evidence="2">Uncharacterized protein</fullName>
    </submittedName>
</protein>
<feature type="transmembrane region" description="Helical" evidence="1">
    <location>
        <begin position="259"/>
        <end position="280"/>
    </location>
</feature>
<evidence type="ECO:0000256" key="1">
    <source>
        <dbReference type="SAM" id="Phobius"/>
    </source>
</evidence>
<feature type="transmembrane region" description="Helical" evidence="1">
    <location>
        <begin position="556"/>
        <end position="578"/>
    </location>
</feature>
<gene>
    <name evidence="2" type="ORF">Pla100_24970</name>
</gene>
<keyword evidence="1" id="KW-0472">Membrane</keyword>
<organism evidence="2 3">
    <name type="scientific">Neorhodopirellula pilleata</name>
    <dbReference type="NCBI Taxonomy" id="2714738"/>
    <lineage>
        <taxon>Bacteria</taxon>
        <taxon>Pseudomonadati</taxon>
        <taxon>Planctomycetota</taxon>
        <taxon>Planctomycetia</taxon>
        <taxon>Pirellulales</taxon>
        <taxon>Pirellulaceae</taxon>
        <taxon>Neorhodopirellula</taxon>
    </lineage>
</organism>
<reference evidence="2 3" key="1">
    <citation type="submission" date="2019-02" db="EMBL/GenBank/DDBJ databases">
        <title>Deep-cultivation of Planctomycetes and their phenomic and genomic characterization uncovers novel biology.</title>
        <authorList>
            <person name="Wiegand S."/>
            <person name="Jogler M."/>
            <person name="Boedeker C."/>
            <person name="Pinto D."/>
            <person name="Vollmers J."/>
            <person name="Rivas-Marin E."/>
            <person name="Kohn T."/>
            <person name="Peeters S.H."/>
            <person name="Heuer A."/>
            <person name="Rast P."/>
            <person name="Oberbeckmann S."/>
            <person name="Bunk B."/>
            <person name="Jeske O."/>
            <person name="Meyerdierks A."/>
            <person name="Storesund J.E."/>
            <person name="Kallscheuer N."/>
            <person name="Luecker S."/>
            <person name="Lage O.M."/>
            <person name="Pohl T."/>
            <person name="Merkel B.J."/>
            <person name="Hornburger P."/>
            <person name="Mueller R.-W."/>
            <person name="Bruemmer F."/>
            <person name="Labrenz M."/>
            <person name="Spormann A.M."/>
            <person name="Op Den Camp H."/>
            <person name="Overmann J."/>
            <person name="Amann R."/>
            <person name="Jetten M.S.M."/>
            <person name="Mascher T."/>
            <person name="Medema M.H."/>
            <person name="Devos D.P."/>
            <person name="Kaster A.-K."/>
            <person name="Ovreas L."/>
            <person name="Rohde M."/>
            <person name="Galperin M.Y."/>
            <person name="Jogler C."/>
        </authorList>
    </citation>
    <scope>NUCLEOTIDE SEQUENCE [LARGE SCALE GENOMIC DNA]</scope>
    <source>
        <strain evidence="2 3">Pla100</strain>
    </source>
</reference>
<dbReference type="RefSeq" id="WP_146577946.1">
    <property type="nucleotide sequence ID" value="NZ_SJPM01000004.1"/>
</dbReference>
<name>A0A5C6ADU1_9BACT</name>
<feature type="transmembrane region" description="Helical" evidence="1">
    <location>
        <begin position="195"/>
        <end position="215"/>
    </location>
</feature>
<comment type="caution">
    <text evidence="2">The sequence shown here is derived from an EMBL/GenBank/DDBJ whole genome shotgun (WGS) entry which is preliminary data.</text>
</comment>
<keyword evidence="1" id="KW-1133">Transmembrane helix</keyword>
<feature type="transmembrane region" description="Helical" evidence="1">
    <location>
        <begin position="144"/>
        <end position="161"/>
    </location>
</feature>
<dbReference type="EMBL" id="SJPM01000004">
    <property type="protein sequence ID" value="TWT97345.1"/>
    <property type="molecule type" value="Genomic_DNA"/>
</dbReference>
<accession>A0A5C6ADU1</accession>
<evidence type="ECO:0000313" key="3">
    <source>
        <dbReference type="Proteomes" id="UP000316213"/>
    </source>
</evidence>
<dbReference type="AlphaFoldDB" id="A0A5C6ADU1"/>
<keyword evidence="1" id="KW-0812">Transmembrane</keyword>
<feature type="transmembrane region" description="Helical" evidence="1">
    <location>
        <begin position="167"/>
        <end position="188"/>
    </location>
</feature>